<evidence type="ECO:0000256" key="1">
    <source>
        <dbReference type="SAM" id="MobiDB-lite"/>
    </source>
</evidence>
<protein>
    <submittedName>
        <fullName evidence="2">Uncharacterized protein</fullName>
    </submittedName>
</protein>
<reference evidence="2 3" key="1">
    <citation type="submission" date="2018-07" db="EMBL/GenBank/DDBJ databases">
        <title>Whole Genome Shotgun Sequence of Streptomyces spongiicola strain 531S.</title>
        <authorList>
            <person name="Dohra H."/>
            <person name="Kodani S."/>
        </authorList>
    </citation>
    <scope>NUCLEOTIDE SEQUENCE [LARGE SCALE GENOMIC DNA]</scope>
    <source>
        <strain evidence="2 3">531S</strain>
    </source>
</reference>
<comment type="caution">
    <text evidence="2">The sequence shown here is derived from an EMBL/GenBank/DDBJ whole genome shotgun (WGS) entry which is preliminary data.</text>
</comment>
<evidence type="ECO:0000313" key="2">
    <source>
        <dbReference type="EMBL" id="GBQ04157.1"/>
    </source>
</evidence>
<dbReference type="EMBL" id="BGZL01000029">
    <property type="protein sequence ID" value="GBQ04157.1"/>
    <property type="molecule type" value="Genomic_DNA"/>
</dbReference>
<feature type="region of interest" description="Disordered" evidence="1">
    <location>
        <begin position="16"/>
        <end position="40"/>
    </location>
</feature>
<proteinExistence type="predicted"/>
<organism evidence="2 3">
    <name type="scientific">Streptomyces spongiicola</name>
    <dbReference type="NCBI Taxonomy" id="1690221"/>
    <lineage>
        <taxon>Bacteria</taxon>
        <taxon>Bacillati</taxon>
        <taxon>Actinomycetota</taxon>
        <taxon>Actinomycetes</taxon>
        <taxon>Kitasatosporales</taxon>
        <taxon>Streptomycetaceae</taxon>
        <taxon>Streptomyces</taxon>
    </lineage>
</organism>
<evidence type="ECO:0000313" key="3">
    <source>
        <dbReference type="Proteomes" id="UP000265354"/>
    </source>
</evidence>
<dbReference type="Proteomes" id="UP000265354">
    <property type="component" value="Unassembled WGS sequence"/>
</dbReference>
<sequence>MALALDGARRGELEIAGSTNRAARSGHSGRRLQAPAEEAPVVTSLTEAERAELARRAAEANKRSADNARMQGRR</sequence>
<dbReference type="AlphaFoldDB" id="A0A388T5D7"/>
<feature type="compositionally biased region" description="Basic and acidic residues" evidence="1">
    <location>
        <begin position="53"/>
        <end position="66"/>
    </location>
</feature>
<accession>A0A388T5D7</accession>
<gene>
    <name evidence="2" type="ORF">SSP531S_56490</name>
</gene>
<name>A0A388T5D7_9ACTN</name>
<feature type="region of interest" description="Disordered" evidence="1">
    <location>
        <begin position="53"/>
        <end position="74"/>
    </location>
</feature>